<gene>
    <name evidence="5" type="ORF">MUG09_03410</name>
</gene>
<feature type="domain" description="HTH gntR-type" evidence="4">
    <location>
        <begin position="8"/>
        <end position="76"/>
    </location>
</feature>
<dbReference type="SMART" id="SM00345">
    <property type="entry name" value="HTH_GNTR"/>
    <property type="match status" value="1"/>
</dbReference>
<dbReference type="Proteomes" id="UP000829708">
    <property type="component" value="Chromosome"/>
</dbReference>
<dbReference type="Pfam" id="PF00392">
    <property type="entry name" value="GntR"/>
    <property type="match status" value="1"/>
</dbReference>
<name>A0ABY4DCX1_9SPIR</name>
<dbReference type="PANTHER" id="PTHR44846:SF1">
    <property type="entry name" value="MANNOSYL-D-GLYCERATE TRANSPORT_METABOLISM SYSTEM REPRESSOR MNGR-RELATED"/>
    <property type="match status" value="1"/>
</dbReference>
<evidence type="ECO:0000256" key="1">
    <source>
        <dbReference type="ARBA" id="ARBA00023015"/>
    </source>
</evidence>
<dbReference type="CDD" id="cd07377">
    <property type="entry name" value="WHTH_GntR"/>
    <property type="match status" value="1"/>
</dbReference>
<dbReference type="PRINTS" id="PR00035">
    <property type="entry name" value="HTHGNTR"/>
</dbReference>
<organism evidence="5 6">
    <name type="scientific">Sphaerochaeta associata</name>
    <dbReference type="NCBI Taxonomy" id="1129264"/>
    <lineage>
        <taxon>Bacteria</taxon>
        <taxon>Pseudomonadati</taxon>
        <taxon>Spirochaetota</taxon>
        <taxon>Spirochaetia</taxon>
        <taxon>Spirochaetales</taxon>
        <taxon>Sphaerochaetaceae</taxon>
        <taxon>Sphaerochaeta</taxon>
    </lineage>
</organism>
<dbReference type="InterPro" id="IPR000524">
    <property type="entry name" value="Tscrpt_reg_HTH_GntR"/>
</dbReference>
<accession>A0ABY4DCX1</accession>
<reference evidence="6" key="1">
    <citation type="journal article" date="2024" name="J Bioinform Genom">
        <title>Complete genome sequence of the type strain bacterium Sphaerochaeta associata GLS2t (VKM B-2742)t.</title>
        <authorList>
            <person name="Troshina O.Y."/>
            <person name="Tepeeva A.N."/>
            <person name="Arzamasceva V.O."/>
            <person name="Whitman W.B."/>
            <person name="Varghese N."/>
            <person name="Shapiro N."/>
            <person name="Woyke T."/>
            <person name="Kripides N.C."/>
            <person name="Vasilenko O.V."/>
        </authorList>
    </citation>
    <scope>NUCLEOTIDE SEQUENCE [LARGE SCALE GENOMIC DNA]</scope>
    <source>
        <strain evidence="6">GLS2T</strain>
    </source>
</reference>
<dbReference type="SMART" id="SM00866">
    <property type="entry name" value="UTRA"/>
    <property type="match status" value="1"/>
</dbReference>
<keyword evidence="1" id="KW-0805">Transcription regulation</keyword>
<protein>
    <submittedName>
        <fullName evidence="5">GntR family transcriptional regulator</fullName>
    </submittedName>
</protein>
<sequence length="257" mass="29061">MLYPNSHKPLYEQFKEIIVMRIANGEYRSNDLLSSEREFAEQFNISRVTVRQAISDLVKDGVLVRKHGKGTFVASGSKGIIENALGKLVGVVEELAYRNVKISVCLIEKSYETVSEDVAKKLKTNLEYRIFKVVRVVTDDVGPIAIDYSYVLENIGHLLDKSDLTKDIVYAILENYGYKISTADQNISAGSPSAYEANLLEIDGLAPVLVSERITFVEGRIPIMFNRSIYRADRYKYSLALKRYPLGIKSIQENVRH</sequence>
<evidence type="ECO:0000313" key="6">
    <source>
        <dbReference type="Proteomes" id="UP000829708"/>
    </source>
</evidence>
<dbReference type="Gene3D" id="3.40.1410.10">
    <property type="entry name" value="Chorismate lyase-like"/>
    <property type="match status" value="1"/>
</dbReference>
<dbReference type="InterPro" id="IPR011663">
    <property type="entry name" value="UTRA"/>
</dbReference>
<dbReference type="RefSeq" id="WP_244773572.1">
    <property type="nucleotide sequence ID" value="NZ_CP094929.1"/>
</dbReference>
<keyword evidence="6" id="KW-1185">Reference proteome</keyword>
<keyword evidence="2" id="KW-0238">DNA-binding</keyword>
<dbReference type="InterPro" id="IPR028978">
    <property type="entry name" value="Chorismate_lyase_/UTRA_dom_sf"/>
</dbReference>
<dbReference type="PROSITE" id="PS50949">
    <property type="entry name" value="HTH_GNTR"/>
    <property type="match status" value="1"/>
</dbReference>
<dbReference type="Pfam" id="PF07702">
    <property type="entry name" value="UTRA"/>
    <property type="match status" value="1"/>
</dbReference>
<evidence type="ECO:0000256" key="2">
    <source>
        <dbReference type="ARBA" id="ARBA00023125"/>
    </source>
</evidence>
<evidence type="ECO:0000259" key="4">
    <source>
        <dbReference type="PROSITE" id="PS50949"/>
    </source>
</evidence>
<dbReference type="PANTHER" id="PTHR44846">
    <property type="entry name" value="MANNOSYL-D-GLYCERATE TRANSPORT/METABOLISM SYSTEM REPRESSOR MNGR-RELATED"/>
    <property type="match status" value="1"/>
</dbReference>
<evidence type="ECO:0000313" key="5">
    <source>
        <dbReference type="EMBL" id="UOM51825.1"/>
    </source>
</evidence>
<dbReference type="InterPro" id="IPR036388">
    <property type="entry name" value="WH-like_DNA-bd_sf"/>
</dbReference>
<evidence type="ECO:0000256" key="3">
    <source>
        <dbReference type="ARBA" id="ARBA00023163"/>
    </source>
</evidence>
<dbReference type="Gene3D" id="1.10.10.10">
    <property type="entry name" value="Winged helix-like DNA-binding domain superfamily/Winged helix DNA-binding domain"/>
    <property type="match status" value="1"/>
</dbReference>
<dbReference type="InterPro" id="IPR050679">
    <property type="entry name" value="Bact_HTH_transcr_reg"/>
</dbReference>
<proteinExistence type="predicted"/>
<dbReference type="SUPFAM" id="SSF46785">
    <property type="entry name" value="Winged helix' DNA-binding domain"/>
    <property type="match status" value="1"/>
</dbReference>
<dbReference type="SUPFAM" id="SSF64288">
    <property type="entry name" value="Chorismate lyase-like"/>
    <property type="match status" value="1"/>
</dbReference>
<dbReference type="InterPro" id="IPR036390">
    <property type="entry name" value="WH_DNA-bd_sf"/>
</dbReference>
<keyword evidence="3" id="KW-0804">Transcription</keyword>
<dbReference type="EMBL" id="CP094929">
    <property type="protein sequence ID" value="UOM51825.1"/>
    <property type="molecule type" value="Genomic_DNA"/>
</dbReference>